<dbReference type="Proteomes" id="UP001055439">
    <property type="component" value="Chromosome 7"/>
</dbReference>
<dbReference type="EMBL" id="CP097509">
    <property type="protein sequence ID" value="URE17188.1"/>
    <property type="molecule type" value="Genomic_DNA"/>
</dbReference>
<feature type="region of interest" description="Disordered" evidence="1">
    <location>
        <begin position="45"/>
        <end position="113"/>
    </location>
</feature>
<evidence type="ECO:0000256" key="1">
    <source>
        <dbReference type="SAM" id="MobiDB-lite"/>
    </source>
</evidence>
<feature type="region of interest" description="Disordered" evidence="1">
    <location>
        <begin position="1"/>
        <end position="27"/>
    </location>
</feature>
<gene>
    <name evidence="2" type="ORF">MUK42_12051</name>
</gene>
<accession>A0A9E7GQC6</accession>
<sequence length="113" mass="12402">MAVAGSQACRGPSIKPQPGRVDASPVRERRYSIDTEWNRWKRIRNLPGTGDANAGLLSSPPSPRESEMHTSAIKAMGGREPTMRNPSVSRGRTRASLHAPTIQIHLPTSELHR</sequence>
<organism evidence="2 3">
    <name type="scientific">Musa troglodytarum</name>
    <name type="common">fe'i banana</name>
    <dbReference type="NCBI Taxonomy" id="320322"/>
    <lineage>
        <taxon>Eukaryota</taxon>
        <taxon>Viridiplantae</taxon>
        <taxon>Streptophyta</taxon>
        <taxon>Embryophyta</taxon>
        <taxon>Tracheophyta</taxon>
        <taxon>Spermatophyta</taxon>
        <taxon>Magnoliopsida</taxon>
        <taxon>Liliopsida</taxon>
        <taxon>Zingiberales</taxon>
        <taxon>Musaceae</taxon>
        <taxon>Musa</taxon>
    </lineage>
</organism>
<evidence type="ECO:0000313" key="2">
    <source>
        <dbReference type="EMBL" id="URE17188.1"/>
    </source>
</evidence>
<keyword evidence="3" id="KW-1185">Reference proteome</keyword>
<evidence type="ECO:0000313" key="3">
    <source>
        <dbReference type="Proteomes" id="UP001055439"/>
    </source>
</evidence>
<dbReference type="AlphaFoldDB" id="A0A9E7GQC6"/>
<name>A0A9E7GQC6_9LILI</name>
<proteinExistence type="predicted"/>
<protein>
    <submittedName>
        <fullName evidence="2">Uncharacterized protein</fullName>
    </submittedName>
</protein>
<reference evidence="2" key="1">
    <citation type="submission" date="2022-05" db="EMBL/GenBank/DDBJ databases">
        <title>The Musa troglodytarum L. genome provides insights into the mechanism of non-climacteric behaviour and enrichment of carotenoids.</title>
        <authorList>
            <person name="Wang J."/>
        </authorList>
    </citation>
    <scope>NUCLEOTIDE SEQUENCE</scope>
    <source>
        <tissue evidence="2">Leaf</tissue>
    </source>
</reference>